<accession>A0A7J8D269</accession>
<evidence type="ECO:0000256" key="7">
    <source>
        <dbReference type="SAM" id="SignalP"/>
    </source>
</evidence>
<feature type="region of interest" description="Disordered" evidence="6">
    <location>
        <begin position="134"/>
        <end position="228"/>
    </location>
</feature>
<dbReference type="InterPro" id="IPR000917">
    <property type="entry name" value="Sulfatase_N"/>
</dbReference>
<comment type="caution">
    <text evidence="9">The sequence shown here is derived from an EMBL/GenBank/DDBJ whole genome shotgun (WGS) entry which is preliminary data.</text>
</comment>
<feature type="compositionally biased region" description="Polar residues" evidence="6">
    <location>
        <begin position="71"/>
        <end position="90"/>
    </location>
</feature>
<dbReference type="Pfam" id="PF00884">
    <property type="entry name" value="Sulfatase"/>
    <property type="match status" value="1"/>
</dbReference>
<dbReference type="EMBL" id="JACASF010000019">
    <property type="protein sequence ID" value="KAF6417116.1"/>
    <property type="molecule type" value="Genomic_DNA"/>
</dbReference>
<feature type="chain" id="PRO_5029556648" evidence="7">
    <location>
        <begin position="24"/>
        <end position="228"/>
    </location>
</feature>
<dbReference type="Gene3D" id="3.40.720.10">
    <property type="entry name" value="Alkaline Phosphatase, subunit A"/>
    <property type="match status" value="1"/>
</dbReference>
<dbReference type="GO" id="GO:0004065">
    <property type="term" value="F:arylsulfatase activity"/>
    <property type="evidence" value="ECO:0007669"/>
    <property type="project" value="TreeGrafter"/>
</dbReference>
<dbReference type="AlphaFoldDB" id="A0A7J8D269"/>
<evidence type="ECO:0000256" key="1">
    <source>
        <dbReference type="ARBA" id="ARBA00001913"/>
    </source>
</evidence>
<evidence type="ECO:0000313" key="10">
    <source>
        <dbReference type="Proteomes" id="UP000550707"/>
    </source>
</evidence>
<keyword evidence="5" id="KW-0106">Calcium</keyword>
<feature type="region of interest" description="Disordered" evidence="6">
    <location>
        <begin position="71"/>
        <end position="104"/>
    </location>
</feature>
<dbReference type="SUPFAM" id="SSF53649">
    <property type="entry name" value="Alkaline phosphatase-like"/>
    <property type="match status" value="1"/>
</dbReference>
<proteinExistence type="inferred from homology"/>
<evidence type="ECO:0000256" key="3">
    <source>
        <dbReference type="ARBA" id="ARBA00022723"/>
    </source>
</evidence>
<evidence type="ECO:0000256" key="4">
    <source>
        <dbReference type="ARBA" id="ARBA00022801"/>
    </source>
</evidence>
<feature type="compositionally biased region" description="Low complexity" evidence="6">
    <location>
        <begin position="134"/>
        <end position="156"/>
    </location>
</feature>
<dbReference type="PROSITE" id="PS00523">
    <property type="entry name" value="SULFATASE_1"/>
    <property type="match status" value="1"/>
</dbReference>
<keyword evidence="7" id="KW-0732">Signal</keyword>
<evidence type="ECO:0000256" key="2">
    <source>
        <dbReference type="ARBA" id="ARBA00008779"/>
    </source>
</evidence>
<dbReference type="Proteomes" id="UP000550707">
    <property type="component" value="Unassembled WGS sequence"/>
</dbReference>
<evidence type="ECO:0000256" key="5">
    <source>
        <dbReference type="ARBA" id="ARBA00022837"/>
    </source>
</evidence>
<reference evidence="9 10" key="1">
    <citation type="journal article" date="2020" name="Nature">
        <title>Six reference-quality genomes reveal evolution of bat adaptations.</title>
        <authorList>
            <person name="Jebb D."/>
            <person name="Huang Z."/>
            <person name="Pippel M."/>
            <person name="Hughes G.M."/>
            <person name="Lavrichenko K."/>
            <person name="Devanna P."/>
            <person name="Winkler S."/>
            <person name="Jermiin L.S."/>
            <person name="Skirmuntt E.C."/>
            <person name="Katzourakis A."/>
            <person name="Burkitt-Gray L."/>
            <person name="Ray D.A."/>
            <person name="Sullivan K.A.M."/>
            <person name="Roscito J.G."/>
            <person name="Kirilenko B.M."/>
            <person name="Davalos L.M."/>
            <person name="Corthals A.P."/>
            <person name="Power M.L."/>
            <person name="Jones G."/>
            <person name="Ransome R.D."/>
            <person name="Dechmann D.K.N."/>
            <person name="Locatelli A.G."/>
            <person name="Puechmaille S.J."/>
            <person name="Fedrigo O."/>
            <person name="Jarvis E.D."/>
            <person name="Hiller M."/>
            <person name="Vernes S.C."/>
            <person name="Myers E.W."/>
            <person name="Teeling E.C."/>
        </authorList>
    </citation>
    <scope>NUCLEOTIDE SEQUENCE [LARGE SCALE GENOMIC DNA]</scope>
    <source>
        <strain evidence="9">MMolMol1</strain>
        <tissue evidence="9">Muscle</tissue>
    </source>
</reference>
<comment type="similarity">
    <text evidence="2">Belongs to the sulfatase family.</text>
</comment>
<keyword evidence="3" id="KW-0479">Metal-binding</keyword>
<name>A0A7J8D269_MOLMO</name>
<dbReference type="PANTHER" id="PTHR42693:SF53">
    <property type="entry name" value="ENDO-4-O-SULFATASE"/>
    <property type="match status" value="1"/>
</dbReference>
<dbReference type="InterPro" id="IPR024607">
    <property type="entry name" value="Sulfatase_CS"/>
</dbReference>
<gene>
    <name evidence="9" type="ORF">HJG59_016422</name>
</gene>
<feature type="signal peptide" evidence="7">
    <location>
        <begin position="1"/>
        <end position="23"/>
    </location>
</feature>
<keyword evidence="10" id="KW-1185">Reference proteome</keyword>
<feature type="domain" description="Sulfatase N-terminal" evidence="8">
    <location>
        <begin position="25"/>
        <end position="88"/>
    </location>
</feature>
<sequence length="228" mass="23918">MGPGPVCWALLALGLCCAHRARPRHVLLIVADDGGFESGAYNNSAIATPHLDALARRSLVFRNAFTSVSSCSPSRASLLTGLPQASSGRSTWGRRRCSPSTSRTQRRTSLSCRWGGTSLELSCWSGSSCRPGTTGPSSCTWPSTTPTAAGTPSRSTGPSARSSATEKAAWGASQTGPRRSTARRMCRCLTSSPTPRQPGLTWPLSTPPSAAWTKGSDSCSRSCREPAS</sequence>
<keyword evidence="4 9" id="KW-0378">Hydrolase</keyword>
<dbReference type="GO" id="GO:0046872">
    <property type="term" value="F:metal ion binding"/>
    <property type="evidence" value="ECO:0007669"/>
    <property type="project" value="UniProtKB-KW"/>
</dbReference>
<evidence type="ECO:0000256" key="6">
    <source>
        <dbReference type="SAM" id="MobiDB-lite"/>
    </source>
</evidence>
<dbReference type="PANTHER" id="PTHR42693">
    <property type="entry name" value="ARYLSULFATASE FAMILY MEMBER"/>
    <property type="match status" value="1"/>
</dbReference>
<evidence type="ECO:0000259" key="8">
    <source>
        <dbReference type="Pfam" id="PF00884"/>
    </source>
</evidence>
<comment type="cofactor">
    <cofactor evidence="1">
        <name>Ca(2+)</name>
        <dbReference type="ChEBI" id="CHEBI:29108"/>
    </cofactor>
</comment>
<evidence type="ECO:0000313" key="9">
    <source>
        <dbReference type="EMBL" id="KAF6417116.1"/>
    </source>
</evidence>
<organism evidence="9 10">
    <name type="scientific">Molossus molossus</name>
    <name type="common">Pallas' mastiff bat</name>
    <name type="synonym">Vespertilio molossus</name>
    <dbReference type="NCBI Taxonomy" id="27622"/>
    <lineage>
        <taxon>Eukaryota</taxon>
        <taxon>Metazoa</taxon>
        <taxon>Chordata</taxon>
        <taxon>Craniata</taxon>
        <taxon>Vertebrata</taxon>
        <taxon>Euteleostomi</taxon>
        <taxon>Mammalia</taxon>
        <taxon>Eutheria</taxon>
        <taxon>Laurasiatheria</taxon>
        <taxon>Chiroptera</taxon>
        <taxon>Yangochiroptera</taxon>
        <taxon>Molossidae</taxon>
        <taxon>Molossus</taxon>
    </lineage>
</organism>
<dbReference type="InterPro" id="IPR050738">
    <property type="entry name" value="Sulfatase"/>
</dbReference>
<protein>
    <submittedName>
        <fullName evidence="9">N-sulfoglucosamine sulfohydrolase</fullName>
    </submittedName>
</protein>
<dbReference type="InterPro" id="IPR017850">
    <property type="entry name" value="Alkaline_phosphatase_core_sf"/>
</dbReference>